<accession>A0A415FIA0</accession>
<protein>
    <submittedName>
        <fullName evidence="1">Uncharacterized protein</fullName>
    </submittedName>
</protein>
<dbReference type="Proteomes" id="UP000285503">
    <property type="component" value="Unassembled WGS sequence"/>
</dbReference>
<reference evidence="1 2" key="1">
    <citation type="submission" date="2018-08" db="EMBL/GenBank/DDBJ databases">
        <title>A genome reference for cultivated species of the human gut microbiota.</title>
        <authorList>
            <person name="Zou Y."/>
            <person name="Xue W."/>
            <person name="Luo G."/>
        </authorList>
    </citation>
    <scope>NUCLEOTIDE SEQUENCE [LARGE SCALE GENOMIC DNA]</scope>
    <source>
        <strain evidence="1 2">AF46-11NS</strain>
    </source>
</reference>
<organism evidence="1 2">
    <name type="scientific">Bacteroides xylanisolvens</name>
    <dbReference type="NCBI Taxonomy" id="371601"/>
    <lineage>
        <taxon>Bacteria</taxon>
        <taxon>Pseudomonadati</taxon>
        <taxon>Bacteroidota</taxon>
        <taxon>Bacteroidia</taxon>
        <taxon>Bacteroidales</taxon>
        <taxon>Bacteroidaceae</taxon>
        <taxon>Bacteroides</taxon>
    </lineage>
</organism>
<feature type="non-terminal residue" evidence="1">
    <location>
        <position position="1"/>
    </location>
</feature>
<name>A0A415FIA0_9BACE</name>
<dbReference type="EMBL" id="QRNE01000119">
    <property type="protein sequence ID" value="RHK22528.1"/>
    <property type="molecule type" value="Genomic_DNA"/>
</dbReference>
<sequence length="190" mass="21949">SNIYFYSKNIFGFILIVKLIQLSLQCSLKNDSMLHGQARLIVQDNKAAKQEIELAIGNLKDGDYTILIMDDTKNKSLPQLKYLFGVVLKTISEQLPTHPPVDALYRYFEEIYAPIHVCDLPGGEKYEYFNLKNEKASEMNEVIERIIHHVNTEWGIKVMLKDKTKMPEAKELWAGAYTEQWNLPLSKLNK</sequence>
<evidence type="ECO:0000313" key="2">
    <source>
        <dbReference type="Proteomes" id="UP000285503"/>
    </source>
</evidence>
<evidence type="ECO:0000313" key="1">
    <source>
        <dbReference type="EMBL" id="RHK22528.1"/>
    </source>
</evidence>
<gene>
    <name evidence="1" type="ORF">DW075_17965</name>
</gene>
<proteinExistence type="predicted"/>
<dbReference type="AlphaFoldDB" id="A0A415FIA0"/>
<comment type="caution">
    <text evidence="1">The sequence shown here is derived from an EMBL/GenBank/DDBJ whole genome shotgun (WGS) entry which is preliminary data.</text>
</comment>